<gene>
    <name evidence="5" type="primary">nuoH</name>
    <name evidence="7" type="ORF">SAMN05216270_11068</name>
</gene>
<reference evidence="8" key="1">
    <citation type="submission" date="2016-10" db="EMBL/GenBank/DDBJ databases">
        <authorList>
            <person name="Varghese N."/>
            <person name="Submissions S."/>
        </authorList>
    </citation>
    <scope>NUCLEOTIDE SEQUENCE [LARGE SCALE GENOMIC DNA]</scope>
    <source>
        <strain evidence="8">CGMCC 4.3516</strain>
    </source>
</reference>
<keyword evidence="5 6" id="KW-0520">NAD</keyword>
<dbReference type="GO" id="GO:0009060">
    <property type="term" value="P:aerobic respiration"/>
    <property type="evidence" value="ECO:0007669"/>
    <property type="project" value="TreeGrafter"/>
</dbReference>
<feature type="transmembrane region" description="Helical" evidence="5">
    <location>
        <begin position="294"/>
        <end position="316"/>
    </location>
</feature>
<organism evidence="7 8">
    <name type="scientific">Glycomyces harbinensis</name>
    <dbReference type="NCBI Taxonomy" id="58114"/>
    <lineage>
        <taxon>Bacteria</taxon>
        <taxon>Bacillati</taxon>
        <taxon>Actinomycetota</taxon>
        <taxon>Actinomycetes</taxon>
        <taxon>Glycomycetales</taxon>
        <taxon>Glycomycetaceae</taxon>
        <taxon>Glycomyces</taxon>
    </lineage>
</organism>
<feature type="transmembrane region" description="Helical" evidence="5">
    <location>
        <begin position="149"/>
        <end position="173"/>
    </location>
</feature>
<evidence type="ECO:0000256" key="2">
    <source>
        <dbReference type="ARBA" id="ARBA00022692"/>
    </source>
</evidence>
<evidence type="ECO:0000256" key="4">
    <source>
        <dbReference type="ARBA" id="ARBA00023136"/>
    </source>
</evidence>
<keyword evidence="2 5" id="KW-0812">Transmembrane</keyword>
<keyword evidence="4 5" id="KW-0472">Membrane</keyword>
<dbReference type="STRING" id="58114.SAMN05216270_11068"/>
<feature type="transmembrane region" description="Helical" evidence="5">
    <location>
        <begin position="107"/>
        <end position="128"/>
    </location>
</feature>
<feature type="transmembrane region" description="Helical" evidence="5">
    <location>
        <begin position="179"/>
        <end position="197"/>
    </location>
</feature>
<dbReference type="PANTHER" id="PTHR11432:SF3">
    <property type="entry name" value="NADH-UBIQUINONE OXIDOREDUCTASE CHAIN 1"/>
    <property type="match status" value="1"/>
</dbReference>
<dbReference type="GO" id="GO:0016655">
    <property type="term" value="F:oxidoreductase activity, acting on NAD(P)H, quinone or similar compound as acceptor"/>
    <property type="evidence" value="ECO:0007669"/>
    <property type="project" value="UniProtKB-UniRule"/>
</dbReference>
<keyword evidence="5" id="KW-1278">Translocase</keyword>
<dbReference type="PANTHER" id="PTHR11432">
    <property type="entry name" value="NADH DEHYDROGENASE SUBUNIT 1"/>
    <property type="match status" value="1"/>
</dbReference>
<feature type="transmembrane region" description="Helical" evidence="5">
    <location>
        <begin position="261"/>
        <end position="282"/>
    </location>
</feature>
<feature type="transmembrane region" description="Helical" evidence="5">
    <location>
        <begin position="77"/>
        <end position="95"/>
    </location>
</feature>
<comment type="catalytic activity">
    <reaction evidence="5">
        <text>a quinone + NADH + 5 H(+)(in) = a quinol + NAD(+) + 4 H(+)(out)</text>
        <dbReference type="Rhea" id="RHEA:57888"/>
        <dbReference type="ChEBI" id="CHEBI:15378"/>
        <dbReference type="ChEBI" id="CHEBI:24646"/>
        <dbReference type="ChEBI" id="CHEBI:57540"/>
        <dbReference type="ChEBI" id="CHEBI:57945"/>
        <dbReference type="ChEBI" id="CHEBI:132124"/>
    </reaction>
</comment>
<dbReference type="Proteomes" id="UP000198949">
    <property type="component" value="Unassembled WGS sequence"/>
</dbReference>
<comment type="similarity">
    <text evidence="5 6">Belongs to the complex I subunit 1 family.</text>
</comment>
<evidence type="ECO:0000256" key="6">
    <source>
        <dbReference type="RuleBase" id="RU000471"/>
    </source>
</evidence>
<dbReference type="OrthoDB" id="9803734at2"/>
<keyword evidence="5" id="KW-1003">Cell membrane</keyword>
<accession>A0A1G6Z583</accession>
<keyword evidence="5" id="KW-0874">Quinone</keyword>
<proteinExistence type="inferred from homology"/>
<dbReference type="HAMAP" id="MF_01350">
    <property type="entry name" value="NDH1_NuoH"/>
    <property type="match status" value="1"/>
</dbReference>
<keyword evidence="3 5" id="KW-1133">Transmembrane helix</keyword>
<evidence type="ECO:0000313" key="7">
    <source>
        <dbReference type="EMBL" id="SDD97914.1"/>
    </source>
</evidence>
<dbReference type="Pfam" id="PF00146">
    <property type="entry name" value="NADHdh"/>
    <property type="match status" value="1"/>
</dbReference>
<dbReference type="GO" id="GO:0005886">
    <property type="term" value="C:plasma membrane"/>
    <property type="evidence" value="ECO:0007669"/>
    <property type="project" value="UniProtKB-SubCell"/>
</dbReference>
<feature type="transmembrane region" description="Helical" evidence="5">
    <location>
        <begin position="226"/>
        <end position="249"/>
    </location>
</feature>
<protein>
    <recommendedName>
        <fullName evidence="5">NADH-quinone oxidoreductase subunit H</fullName>
        <ecNumber evidence="5">7.1.1.-</ecNumber>
    </recommendedName>
    <alternativeName>
        <fullName evidence="5">NADH dehydrogenase I subunit H</fullName>
    </alternativeName>
    <alternativeName>
        <fullName evidence="5">NDH-1 subunit H</fullName>
    </alternativeName>
</protein>
<dbReference type="GO" id="GO:0048038">
    <property type="term" value="F:quinone binding"/>
    <property type="evidence" value="ECO:0007669"/>
    <property type="project" value="UniProtKB-KW"/>
</dbReference>
<feature type="transmembrane region" description="Helical" evidence="5">
    <location>
        <begin position="6"/>
        <end position="24"/>
    </location>
</feature>
<dbReference type="GO" id="GO:0003954">
    <property type="term" value="F:NADH dehydrogenase activity"/>
    <property type="evidence" value="ECO:0007669"/>
    <property type="project" value="TreeGrafter"/>
</dbReference>
<keyword evidence="8" id="KW-1185">Reference proteome</keyword>
<evidence type="ECO:0000256" key="1">
    <source>
        <dbReference type="ARBA" id="ARBA00004141"/>
    </source>
</evidence>
<dbReference type="RefSeq" id="WP_091037804.1">
    <property type="nucleotide sequence ID" value="NZ_FNAD01000010.1"/>
</dbReference>
<comment type="function">
    <text evidence="5">NDH-1 shuttles electrons from NADH, via FMN and iron-sulfur (Fe-S) centers, to quinones in the respiratory chain. The immediate electron acceptor for the enzyme in this species is believed to be ubiquinone. Couples the redox reaction to proton translocation (for every two electrons transferred, four hydrogen ions are translocated across the cytoplasmic membrane), and thus conserves the redox energy in a proton gradient. This subunit may bind ubiquinone.</text>
</comment>
<comment type="subunit">
    <text evidence="5">NDH-1 is composed of 14 different subunits. Subunits NuoA, H, J, K, L, M, N constitute the membrane sector of the complex.</text>
</comment>
<evidence type="ECO:0000256" key="3">
    <source>
        <dbReference type="ARBA" id="ARBA00022989"/>
    </source>
</evidence>
<name>A0A1G6Z583_9ACTN</name>
<evidence type="ECO:0000313" key="8">
    <source>
        <dbReference type="Proteomes" id="UP000198949"/>
    </source>
</evidence>
<evidence type="ECO:0000256" key="5">
    <source>
        <dbReference type="HAMAP-Rule" id="MF_01350"/>
    </source>
</evidence>
<sequence length="317" mass="33778">MLLELVVKIAAVLAAFLVLPLVVGQTEHKLMAHMQGRLGPMHAGGFHGWAQLIADGVKFAQKEDLVPDAADKPVFKLAPAVALLPYLLVILFIPLGPGDLVGSNLDMGLFVVVALVGIGVLAVLMAGWSSANKYTLVGALRGAAQLMAYELPLVLAAASVAVAAGTLSLPAIVEAWNPWWLLWQFPAMVVFFTAGLAEIRRPPFDAPIADSELVFGYLTEYAGLRFALLLLAEYVGIVVIAALTTVLFLGGWRGPGPESLGWLWTLLKTGALAAVVIWLRVAWPRLRVDQIQALCWKGLVPVALAQLVLTTTVALAL</sequence>
<dbReference type="EC" id="7.1.1.-" evidence="5"/>
<dbReference type="EMBL" id="FNAD01000010">
    <property type="protein sequence ID" value="SDD97914.1"/>
    <property type="molecule type" value="Genomic_DNA"/>
</dbReference>
<keyword evidence="5" id="KW-0830">Ubiquinone</keyword>
<dbReference type="InterPro" id="IPR001694">
    <property type="entry name" value="NADH_UbQ_OxRdtase_su1/FPO"/>
</dbReference>
<dbReference type="AlphaFoldDB" id="A0A1G6Z583"/>
<comment type="subcellular location">
    <subcellularLocation>
        <location evidence="5 6">Cell membrane</location>
        <topology evidence="5 6">Multi-pass membrane protein</topology>
    </subcellularLocation>
    <subcellularLocation>
        <location evidence="1">Membrane</location>
        <topology evidence="1">Multi-pass membrane protein</topology>
    </subcellularLocation>
</comment>